<proteinExistence type="predicted"/>
<dbReference type="KEGG" id="chk:D4L85_02905"/>
<dbReference type="SUPFAM" id="SSF54593">
    <property type="entry name" value="Glyoxalase/Bleomycin resistance protein/Dihydroxybiphenyl dioxygenase"/>
    <property type="match status" value="1"/>
</dbReference>
<dbReference type="Gene3D" id="3.10.180.10">
    <property type="entry name" value="2,3-Dihydroxybiphenyl 1,2-Dioxygenase, domain 1"/>
    <property type="match status" value="1"/>
</dbReference>
<protein>
    <submittedName>
        <fullName evidence="2">VOC family protein</fullName>
    </submittedName>
</protein>
<reference evidence="3" key="1">
    <citation type="submission" date="2018-09" db="EMBL/GenBank/DDBJ databases">
        <title>Chryseolinea sp. KIS68-18 isolated from soil.</title>
        <authorList>
            <person name="Weon H.-Y."/>
            <person name="Kwon S.-W."/>
            <person name="Lee S.A."/>
        </authorList>
    </citation>
    <scope>NUCLEOTIDE SEQUENCE [LARGE SCALE GENOMIC DNA]</scope>
    <source>
        <strain evidence="3">KIS68-18</strain>
    </source>
</reference>
<dbReference type="Pfam" id="PF06983">
    <property type="entry name" value="3-dmu-9_3-mt"/>
    <property type="match status" value="1"/>
</dbReference>
<evidence type="ECO:0000313" key="2">
    <source>
        <dbReference type="EMBL" id="AYB29596.1"/>
    </source>
</evidence>
<evidence type="ECO:0000259" key="1">
    <source>
        <dbReference type="Pfam" id="PF06983"/>
    </source>
</evidence>
<dbReference type="EMBL" id="CP032382">
    <property type="protein sequence ID" value="AYB29596.1"/>
    <property type="molecule type" value="Genomic_DNA"/>
</dbReference>
<organism evidence="2 3">
    <name type="scientific">Chryseolinea soli</name>
    <dbReference type="NCBI Taxonomy" id="2321403"/>
    <lineage>
        <taxon>Bacteria</taxon>
        <taxon>Pseudomonadati</taxon>
        <taxon>Bacteroidota</taxon>
        <taxon>Cytophagia</taxon>
        <taxon>Cytophagales</taxon>
        <taxon>Fulvivirgaceae</taxon>
        <taxon>Chryseolinea</taxon>
    </lineage>
</organism>
<accession>A0A385SGP7</accession>
<dbReference type="OrthoDB" id="9795306at2"/>
<gene>
    <name evidence="2" type="ORF">D4L85_02905</name>
</gene>
<dbReference type="CDD" id="cd06588">
    <property type="entry name" value="PhnB_like"/>
    <property type="match status" value="1"/>
</dbReference>
<dbReference type="PANTHER" id="PTHR33990:SF1">
    <property type="entry name" value="PROTEIN YJDN"/>
    <property type="match status" value="1"/>
</dbReference>
<evidence type="ECO:0000313" key="3">
    <source>
        <dbReference type="Proteomes" id="UP000266183"/>
    </source>
</evidence>
<dbReference type="RefSeq" id="WP_119752911.1">
    <property type="nucleotide sequence ID" value="NZ_CP032382.1"/>
</dbReference>
<dbReference type="AlphaFoldDB" id="A0A385SGP7"/>
<name>A0A385SGP7_9BACT</name>
<keyword evidence="3" id="KW-1185">Reference proteome</keyword>
<dbReference type="InterPro" id="IPR029068">
    <property type="entry name" value="Glyas_Bleomycin-R_OHBP_Dase"/>
</dbReference>
<sequence>MVILNPYLNFQGNTEEAFNFYKSVFGGEFAFIQRFNESPAGAGMSPKEAKGLMHVSLPIGGNMLMGTDAVESMGQVVKPGNNIHLCLSPDSKAEADRLFKALSAGGTPVVPMADQSWGAYFGMATDKFGISWMINQDNNNNKG</sequence>
<dbReference type="InterPro" id="IPR028973">
    <property type="entry name" value="PhnB-like"/>
</dbReference>
<feature type="domain" description="PhnB-like" evidence="1">
    <location>
        <begin position="6"/>
        <end position="134"/>
    </location>
</feature>
<dbReference type="Proteomes" id="UP000266183">
    <property type="component" value="Chromosome"/>
</dbReference>
<dbReference type="PANTHER" id="PTHR33990">
    <property type="entry name" value="PROTEIN YJDN-RELATED"/>
    <property type="match status" value="1"/>
</dbReference>